<accession>A0ACB9E8M1</accession>
<sequence length="78" mass="8304">MRFLFPVFAGDRLSSTKPPPCSICFGPPPTLRSLSPSLSLSLGFSLAILILNLVSAQAIWSSTLRRGGISCKLLGDLL</sequence>
<reference evidence="2" key="1">
    <citation type="journal article" date="2022" name="Mol. Ecol. Resour.">
        <title>The genomes of chicory, endive, great burdock and yacon provide insights into Asteraceae palaeo-polyploidization history and plant inulin production.</title>
        <authorList>
            <person name="Fan W."/>
            <person name="Wang S."/>
            <person name="Wang H."/>
            <person name="Wang A."/>
            <person name="Jiang F."/>
            <person name="Liu H."/>
            <person name="Zhao H."/>
            <person name="Xu D."/>
            <person name="Zhang Y."/>
        </authorList>
    </citation>
    <scope>NUCLEOTIDE SEQUENCE [LARGE SCALE GENOMIC DNA]</scope>
    <source>
        <strain evidence="2">cv. Yunnan</strain>
    </source>
</reference>
<evidence type="ECO:0000313" key="2">
    <source>
        <dbReference type="Proteomes" id="UP001056120"/>
    </source>
</evidence>
<name>A0ACB9E8M1_9ASTR</name>
<proteinExistence type="predicted"/>
<comment type="caution">
    <text evidence="1">The sequence shown here is derived from an EMBL/GenBank/DDBJ whole genome shotgun (WGS) entry which is preliminary data.</text>
</comment>
<dbReference type="Proteomes" id="UP001056120">
    <property type="component" value="Linkage Group LG18"/>
</dbReference>
<gene>
    <name evidence="1" type="ORF">L1987_54947</name>
</gene>
<evidence type="ECO:0000313" key="1">
    <source>
        <dbReference type="EMBL" id="KAI3755152.1"/>
    </source>
</evidence>
<protein>
    <submittedName>
        <fullName evidence="1">Uncharacterized protein</fullName>
    </submittedName>
</protein>
<organism evidence="1 2">
    <name type="scientific">Smallanthus sonchifolius</name>
    <dbReference type="NCBI Taxonomy" id="185202"/>
    <lineage>
        <taxon>Eukaryota</taxon>
        <taxon>Viridiplantae</taxon>
        <taxon>Streptophyta</taxon>
        <taxon>Embryophyta</taxon>
        <taxon>Tracheophyta</taxon>
        <taxon>Spermatophyta</taxon>
        <taxon>Magnoliopsida</taxon>
        <taxon>eudicotyledons</taxon>
        <taxon>Gunneridae</taxon>
        <taxon>Pentapetalae</taxon>
        <taxon>asterids</taxon>
        <taxon>campanulids</taxon>
        <taxon>Asterales</taxon>
        <taxon>Asteraceae</taxon>
        <taxon>Asteroideae</taxon>
        <taxon>Heliantheae alliance</taxon>
        <taxon>Millerieae</taxon>
        <taxon>Smallanthus</taxon>
    </lineage>
</organism>
<reference evidence="1 2" key="2">
    <citation type="journal article" date="2022" name="Mol. Ecol. Resour.">
        <title>The genomes of chicory, endive, great burdock and yacon provide insights into Asteraceae paleo-polyploidization history and plant inulin production.</title>
        <authorList>
            <person name="Fan W."/>
            <person name="Wang S."/>
            <person name="Wang H."/>
            <person name="Wang A."/>
            <person name="Jiang F."/>
            <person name="Liu H."/>
            <person name="Zhao H."/>
            <person name="Xu D."/>
            <person name="Zhang Y."/>
        </authorList>
    </citation>
    <scope>NUCLEOTIDE SEQUENCE [LARGE SCALE GENOMIC DNA]</scope>
    <source>
        <strain evidence="2">cv. Yunnan</strain>
        <tissue evidence="1">Leaves</tissue>
    </source>
</reference>
<dbReference type="EMBL" id="CM042035">
    <property type="protein sequence ID" value="KAI3755152.1"/>
    <property type="molecule type" value="Genomic_DNA"/>
</dbReference>
<keyword evidence="2" id="KW-1185">Reference proteome</keyword>